<evidence type="ECO:0000313" key="14">
    <source>
        <dbReference type="EMBL" id="MCS3919356.1"/>
    </source>
</evidence>
<evidence type="ECO:0000256" key="8">
    <source>
        <dbReference type="ARBA" id="ARBA00023143"/>
    </source>
</evidence>
<dbReference type="InterPro" id="IPR013556">
    <property type="entry name" value="Flag_M-ring_C"/>
</dbReference>
<feature type="region of interest" description="Disordered" evidence="10">
    <location>
        <begin position="454"/>
        <end position="483"/>
    </location>
</feature>
<feature type="transmembrane region" description="Helical" evidence="11">
    <location>
        <begin position="18"/>
        <end position="38"/>
    </location>
</feature>
<dbReference type="Pfam" id="PF08345">
    <property type="entry name" value="YscJ_FliF_C"/>
    <property type="match status" value="1"/>
</dbReference>
<keyword evidence="4" id="KW-1003">Cell membrane</keyword>
<feature type="domain" description="Flagellar M-ring N-terminal" evidence="12">
    <location>
        <begin position="40"/>
        <end position="215"/>
    </location>
</feature>
<dbReference type="PANTHER" id="PTHR30046:SF0">
    <property type="entry name" value="FLAGELLAR M-RING PROTEIN"/>
    <property type="match status" value="1"/>
</dbReference>
<feature type="transmembrane region" description="Helical" evidence="11">
    <location>
        <begin position="425"/>
        <end position="445"/>
    </location>
</feature>
<evidence type="ECO:0000256" key="11">
    <source>
        <dbReference type="SAM" id="Phobius"/>
    </source>
</evidence>
<evidence type="ECO:0000313" key="15">
    <source>
        <dbReference type="Proteomes" id="UP001204798"/>
    </source>
</evidence>
<evidence type="ECO:0000256" key="1">
    <source>
        <dbReference type="ARBA" id="ARBA00004117"/>
    </source>
</evidence>
<dbReference type="InterPro" id="IPR000067">
    <property type="entry name" value="FlgMring_FliF"/>
</dbReference>
<keyword evidence="5 11" id="KW-0812">Transmembrane</keyword>
<evidence type="ECO:0000256" key="9">
    <source>
        <dbReference type="PIRNR" id="PIRNR004862"/>
    </source>
</evidence>
<dbReference type="PRINTS" id="PR01009">
    <property type="entry name" value="FLGMRINGFLIF"/>
</dbReference>
<keyword evidence="14" id="KW-0966">Cell projection</keyword>
<dbReference type="NCBIfam" id="TIGR00206">
    <property type="entry name" value="fliF"/>
    <property type="match status" value="1"/>
</dbReference>
<comment type="subcellular location">
    <subcellularLocation>
        <location evidence="1 9">Bacterial flagellum basal body</location>
    </subcellularLocation>
    <subcellularLocation>
        <location evidence="2">Cell membrane</location>
        <topology evidence="2">Multi-pass membrane protein</topology>
    </subcellularLocation>
</comment>
<keyword evidence="14" id="KW-0282">Flagellum</keyword>
<keyword evidence="6 11" id="KW-1133">Transmembrane helix</keyword>
<comment type="function">
    <text evidence="9">The M ring may be actively involved in energy transduction.</text>
</comment>
<dbReference type="Pfam" id="PF01514">
    <property type="entry name" value="YscJ_FliF"/>
    <property type="match status" value="1"/>
</dbReference>
<protein>
    <recommendedName>
        <fullName evidence="9">Flagellar M-ring protein</fullName>
    </recommendedName>
</protein>
<name>A0ABT2EN54_9BACT</name>
<gene>
    <name evidence="14" type="ORF">M2350_001769</name>
</gene>
<evidence type="ECO:0000256" key="6">
    <source>
        <dbReference type="ARBA" id="ARBA00022989"/>
    </source>
</evidence>
<sequence>MERLTTWWASLTPERKRVVVVAAAVGAAILLLAMVLLGRQESFVTLYSRLSPEDLTAASVELSRLGIQHQVVESEGAIKVPADKIAQARMALAQAGLPRSGAFAVAGFELLDKTSFAASDFVQRANYLRALQGELARSIMTLDPIASARVHLNLPEQTVFEEHREEPSASVVLSLKPGRTLSPEQTKAIAFLVSQAIEGLRPEKVVIVDTKGNLLWSGDGASNHFGRASEFLGMRWEIERAIEQRLQSLLDRTLGHGRASVQVSVELDTNKRESESEIYMPAGNSPQGVPVSHEEKQETYQAQGVPVAAPAGTASNLQLVPPTPVTLLGGNYTRTERKMEYRVSRRIERVEQLPGTVKRVSVAVLVKGELSPSEQTALRQAVMAAVGLDTSRGDTVAVVPVRFERATVPQPLERRRAPKAPRFSWYWLAAVPVLLLIAASLLVAWRRRRRGAPVAPSLPTEVPEAREAMEEAKEVSPPPVPEEVRSLERLREFVRSSPDRVADLIRSWLAEDGAKEEGRR</sequence>
<evidence type="ECO:0000256" key="5">
    <source>
        <dbReference type="ARBA" id="ARBA00022692"/>
    </source>
</evidence>
<feature type="compositionally biased region" description="Basic and acidic residues" evidence="10">
    <location>
        <begin position="463"/>
        <end position="474"/>
    </location>
</feature>
<dbReference type="InterPro" id="IPR043427">
    <property type="entry name" value="YscJ/FliF"/>
</dbReference>
<evidence type="ECO:0000256" key="10">
    <source>
        <dbReference type="SAM" id="MobiDB-lite"/>
    </source>
</evidence>
<evidence type="ECO:0000259" key="12">
    <source>
        <dbReference type="Pfam" id="PF01514"/>
    </source>
</evidence>
<dbReference type="Proteomes" id="UP001204798">
    <property type="component" value="Unassembled WGS sequence"/>
</dbReference>
<proteinExistence type="inferred from homology"/>
<organism evidence="14 15">
    <name type="scientific">Candidatus Fervidibacter sacchari</name>
    <dbReference type="NCBI Taxonomy" id="1448929"/>
    <lineage>
        <taxon>Bacteria</taxon>
        <taxon>Candidatus Fervidibacterota</taxon>
        <taxon>Candidatus Fervidibacter</taxon>
    </lineage>
</organism>
<dbReference type="Gene3D" id="3.30.300.30">
    <property type="match status" value="1"/>
</dbReference>
<comment type="similarity">
    <text evidence="3 9">Belongs to the FliF family.</text>
</comment>
<accession>A0ABT2EN54</accession>
<evidence type="ECO:0000259" key="13">
    <source>
        <dbReference type="Pfam" id="PF08345"/>
    </source>
</evidence>
<evidence type="ECO:0000256" key="7">
    <source>
        <dbReference type="ARBA" id="ARBA00023136"/>
    </source>
</evidence>
<keyword evidence="7 11" id="KW-0472">Membrane</keyword>
<feature type="domain" description="Flagellar M-ring C-terminal" evidence="13">
    <location>
        <begin position="250"/>
        <end position="403"/>
    </location>
</feature>
<evidence type="ECO:0000256" key="2">
    <source>
        <dbReference type="ARBA" id="ARBA00004651"/>
    </source>
</evidence>
<dbReference type="RefSeq" id="WP_259095708.1">
    <property type="nucleotide sequence ID" value="NZ_CP130454.1"/>
</dbReference>
<dbReference type="EMBL" id="JANUCP010000003">
    <property type="protein sequence ID" value="MCS3919356.1"/>
    <property type="molecule type" value="Genomic_DNA"/>
</dbReference>
<evidence type="ECO:0000256" key="3">
    <source>
        <dbReference type="ARBA" id="ARBA00007971"/>
    </source>
</evidence>
<dbReference type="PANTHER" id="PTHR30046">
    <property type="entry name" value="FLAGELLAR M-RING PROTEIN"/>
    <property type="match status" value="1"/>
</dbReference>
<keyword evidence="15" id="KW-1185">Reference proteome</keyword>
<evidence type="ECO:0000256" key="4">
    <source>
        <dbReference type="ARBA" id="ARBA00022475"/>
    </source>
</evidence>
<keyword evidence="8 9" id="KW-0975">Bacterial flagellum</keyword>
<dbReference type="InterPro" id="IPR006182">
    <property type="entry name" value="FliF_N_dom"/>
</dbReference>
<keyword evidence="14" id="KW-0969">Cilium</keyword>
<dbReference type="PIRSF" id="PIRSF004862">
    <property type="entry name" value="FliF"/>
    <property type="match status" value="1"/>
</dbReference>
<reference evidence="14 15" key="1">
    <citation type="submission" date="2022-08" db="EMBL/GenBank/DDBJ databases">
        <title>Bacterial and archaeal communities from various locations to study Microbial Dark Matter (Phase II).</title>
        <authorList>
            <person name="Stepanauskas R."/>
        </authorList>
    </citation>
    <scope>NUCLEOTIDE SEQUENCE [LARGE SCALE GENOMIC DNA]</scope>
    <source>
        <strain evidence="14 15">PD1</strain>
    </source>
</reference>
<comment type="caution">
    <text evidence="14">The sequence shown here is derived from an EMBL/GenBank/DDBJ whole genome shotgun (WGS) entry which is preliminary data.</text>
</comment>
<dbReference type="InterPro" id="IPR045851">
    <property type="entry name" value="AMP-bd_C_sf"/>
</dbReference>